<organism evidence="1 2">
    <name type="scientific">Mytilus galloprovincialis</name>
    <name type="common">Mediterranean mussel</name>
    <dbReference type="NCBI Taxonomy" id="29158"/>
    <lineage>
        <taxon>Eukaryota</taxon>
        <taxon>Metazoa</taxon>
        <taxon>Spiralia</taxon>
        <taxon>Lophotrochozoa</taxon>
        <taxon>Mollusca</taxon>
        <taxon>Bivalvia</taxon>
        <taxon>Autobranchia</taxon>
        <taxon>Pteriomorphia</taxon>
        <taxon>Mytilida</taxon>
        <taxon>Mytiloidea</taxon>
        <taxon>Mytilidae</taxon>
        <taxon>Mytilinae</taxon>
        <taxon>Mytilus</taxon>
    </lineage>
</organism>
<feature type="non-terminal residue" evidence="1">
    <location>
        <position position="1"/>
    </location>
</feature>
<dbReference type="PANTHER" id="PTHR46060">
    <property type="entry name" value="MARINER MOS1 TRANSPOSASE-LIKE PROTEIN"/>
    <property type="match status" value="1"/>
</dbReference>
<evidence type="ECO:0000313" key="2">
    <source>
        <dbReference type="Proteomes" id="UP000596742"/>
    </source>
</evidence>
<accession>A0A8B6DYH6</accession>
<dbReference type="OrthoDB" id="6154603at2759"/>
<keyword evidence="2" id="KW-1185">Reference proteome</keyword>
<dbReference type="InterPro" id="IPR052709">
    <property type="entry name" value="Transposase-MT_Hybrid"/>
</dbReference>
<comment type="caution">
    <text evidence="1">The sequence shown here is derived from an EMBL/GenBank/DDBJ whole genome shotgun (WGS) entry which is preliminary data.</text>
</comment>
<name>A0A8B6DYH6_MYTGA</name>
<gene>
    <name evidence="1" type="ORF">MGAL_10B011567</name>
</gene>
<feature type="non-terminal residue" evidence="1">
    <location>
        <position position="124"/>
    </location>
</feature>
<dbReference type="EMBL" id="UYJE01004256">
    <property type="protein sequence ID" value="VDI26484.1"/>
    <property type="molecule type" value="Genomic_DNA"/>
</dbReference>
<dbReference type="AlphaFoldDB" id="A0A8B6DYH6"/>
<dbReference type="PANTHER" id="PTHR46060:SF1">
    <property type="entry name" value="MARINER MOS1 TRANSPOSASE-LIKE PROTEIN"/>
    <property type="match status" value="1"/>
</dbReference>
<sequence>GAAGGYQVCVDNGKTPTETHKLLKQSEKHIKISLSLVFKWHKRFEDGRGNLEDDDREGRQSFRKSDAIKEVLNVVNSDRRLTVSEVADKCDISKTTANPILANDLNMNRVYTKWVSRLFTGILA</sequence>
<dbReference type="Proteomes" id="UP000596742">
    <property type="component" value="Unassembled WGS sequence"/>
</dbReference>
<protein>
    <recommendedName>
        <fullName evidence="3">HTH iclR-type domain-containing protein</fullName>
    </recommendedName>
</protein>
<evidence type="ECO:0008006" key="3">
    <source>
        <dbReference type="Google" id="ProtNLM"/>
    </source>
</evidence>
<proteinExistence type="predicted"/>
<evidence type="ECO:0000313" key="1">
    <source>
        <dbReference type="EMBL" id="VDI26484.1"/>
    </source>
</evidence>
<reference evidence="1" key="1">
    <citation type="submission" date="2018-11" db="EMBL/GenBank/DDBJ databases">
        <authorList>
            <person name="Alioto T."/>
            <person name="Alioto T."/>
        </authorList>
    </citation>
    <scope>NUCLEOTIDE SEQUENCE</scope>
</reference>